<feature type="compositionally biased region" description="Low complexity" evidence="1">
    <location>
        <begin position="11"/>
        <end position="46"/>
    </location>
</feature>
<protein>
    <submittedName>
        <fullName evidence="2">Uncharacterized protein</fullName>
    </submittedName>
</protein>
<name>A0A1H3HLX4_9ACTN</name>
<dbReference type="EMBL" id="FNPH01000001">
    <property type="protein sequence ID" value="SDY15669.1"/>
    <property type="molecule type" value="Genomic_DNA"/>
</dbReference>
<feature type="region of interest" description="Disordered" evidence="1">
    <location>
        <begin position="1"/>
        <end position="50"/>
    </location>
</feature>
<evidence type="ECO:0000256" key="1">
    <source>
        <dbReference type="SAM" id="MobiDB-lite"/>
    </source>
</evidence>
<evidence type="ECO:0000313" key="3">
    <source>
        <dbReference type="Proteomes" id="UP000242415"/>
    </source>
</evidence>
<accession>A0A1H3HLX4</accession>
<gene>
    <name evidence="2" type="ORF">SAMN05444365_101865</name>
</gene>
<keyword evidence="3" id="KW-1185">Reference proteome</keyword>
<dbReference type="Proteomes" id="UP000242415">
    <property type="component" value="Unassembled WGS sequence"/>
</dbReference>
<dbReference type="AlphaFoldDB" id="A0A1H3HLX4"/>
<dbReference type="OrthoDB" id="3397569at2"/>
<organism evidence="2 3">
    <name type="scientific">Micromonospora pattaloongensis</name>
    <dbReference type="NCBI Taxonomy" id="405436"/>
    <lineage>
        <taxon>Bacteria</taxon>
        <taxon>Bacillati</taxon>
        <taxon>Actinomycetota</taxon>
        <taxon>Actinomycetes</taxon>
        <taxon>Micromonosporales</taxon>
        <taxon>Micromonosporaceae</taxon>
        <taxon>Micromonospora</taxon>
    </lineage>
</organism>
<sequence length="153" mass="14789">MTLAACGGEDSATTAVSTPSASTPSASTASSSTAAPSTSASTTAAASDKELCESAKKASDDGRALLVKAARSGKAPTPADFKEILTDLEQKFTTAAAAGGDGKVARIMKQFAAEAAKAAAAADPGTAADNPAFLKVGADLSAACKAVGVTATF</sequence>
<evidence type="ECO:0000313" key="2">
    <source>
        <dbReference type="EMBL" id="SDY15669.1"/>
    </source>
</evidence>
<reference evidence="3" key="1">
    <citation type="submission" date="2016-10" db="EMBL/GenBank/DDBJ databases">
        <authorList>
            <person name="Varghese N."/>
            <person name="Submissions S."/>
        </authorList>
    </citation>
    <scope>NUCLEOTIDE SEQUENCE [LARGE SCALE GENOMIC DNA]</scope>
    <source>
        <strain evidence="3">DSM 45245</strain>
    </source>
</reference>
<proteinExistence type="predicted"/>